<dbReference type="AlphaFoldDB" id="R7QNR9"/>
<gene>
    <name evidence="2" type="ORF">CHC_T00006794001</name>
</gene>
<dbReference type="SMART" id="SM00212">
    <property type="entry name" value="UBCc"/>
    <property type="match status" value="1"/>
</dbReference>
<sequence length="143" mass="15702">MNISSVHGAPSSSLPKELTRVAQRRLTRELAEWSVKNPPVPGMSVEQTDRVDEWRVTVTGAASSVYENERYTLRFVFPSDYPMEAPEVIFLSPTPRHPHVYSNGHICLNVLYDGWSPALTVTSVCLSIVSMLSSAAKKGSPAG</sequence>
<evidence type="ECO:0000259" key="1">
    <source>
        <dbReference type="PROSITE" id="PS50127"/>
    </source>
</evidence>
<dbReference type="PROSITE" id="PS50127">
    <property type="entry name" value="UBC_2"/>
    <property type="match status" value="1"/>
</dbReference>
<dbReference type="OrthoDB" id="406833at2759"/>
<dbReference type="InterPro" id="IPR016135">
    <property type="entry name" value="UBQ-conjugating_enzyme/RWD"/>
</dbReference>
<dbReference type="InterPro" id="IPR000608">
    <property type="entry name" value="UBC"/>
</dbReference>
<dbReference type="Proteomes" id="UP000012073">
    <property type="component" value="Unassembled WGS sequence"/>
</dbReference>
<dbReference type="KEGG" id="ccp:CHC_T00006794001"/>
<dbReference type="GeneID" id="17317708"/>
<accession>R7QNR9</accession>
<dbReference type="PANTHER" id="PTHR24067">
    <property type="entry name" value="UBIQUITIN-CONJUGATING ENZYME E2"/>
    <property type="match status" value="1"/>
</dbReference>
<dbReference type="Gramene" id="CDF39754">
    <property type="protein sequence ID" value="CDF39754"/>
    <property type="gene ID" value="CHC_T00006794001"/>
</dbReference>
<proteinExistence type="predicted"/>
<dbReference type="PhylomeDB" id="R7QNR9"/>
<reference evidence="3" key="1">
    <citation type="journal article" date="2013" name="Proc. Natl. Acad. Sci. U.S.A.">
        <title>Genome structure and metabolic features in the red seaweed Chondrus crispus shed light on evolution of the Archaeplastida.</title>
        <authorList>
            <person name="Collen J."/>
            <person name="Porcel B."/>
            <person name="Carre W."/>
            <person name="Ball S.G."/>
            <person name="Chaparro C."/>
            <person name="Tonon T."/>
            <person name="Barbeyron T."/>
            <person name="Michel G."/>
            <person name="Noel B."/>
            <person name="Valentin K."/>
            <person name="Elias M."/>
            <person name="Artiguenave F."/>
            <person name="Arun A."/>
            <person name="Aury J.M."/>
            <person name="Barbosa-Neto J.F."/>
            <person name="Bothwell J.H."/>
            <person name="Bouget F.Y."/>
            <person name="Brillet L."/>
            <person name="Cabello-Hurtado F."/>
            <person name="Capella-Gutierrez S."/>
            <person name="Charrier B."/>
            <person name="Cladiere L."/>
            <person name="Cock J.M."/>
            <person name="Coelho S.M."/>
            <person name="Colleoni C."/>
            <person name="Czjzek M."/>
            <person name="Da Silva C."/>
            <person name="Delage L."/>
            <person name="Denoeud F."/>
            <person name="Deschamps P."/>
            <person name="Dittami S.M."/>
            <person name="Gabaldon T."/>
            <person name="Gachon C.M."/>
            <person name="Groisillier A."/>
            <person name="Herve C."/>
            <person name="Jabbari K."/>
            <person name="Katinka M."/>
            <person name="Kloareg B."/>
            <person name="Kowalczyk N."/>
            <person name="Labadie K."/>
            <person name="Leblanc C."/>
            <person name="Lopez P.J."/>
            <person name="McLachlan D.H."/>
            <person name="Meslet-Cladiere L."/>
            <person name="Moustafa A."/>
            <person name="Nehr Z."/>
            <person name="Nyvall Collen P."/>
            <person name="Panaud O."/>
            <person name="Partensky F."/>
            <person name="Poulain J."/>
            <person name="Rensing S.A."/>
            <person name="Rousvoal S."/>
            <person name="Samson G."/>
            <person name="Symeonidi A."/>
            <person name="Weissenbach J."/>
            <person name="Zambounis A."/>
            <person name="Wincker P."/>
            <person name="Boyen C."/>
        </authorList>
    </citation>
    <scope>NUCLEOTIDE SEQUENCE [LARGE SCALE GENOMIC DNA]</scope>
    <source>
        <strain evidence="3">cv. Stackhouse</strain>
    </source>
</reference>
<protein>
    <recommendedName>
        <fullName evidence="1">UBC core domain-containing protein</fullName>
    </recommendedName>
</protein>
<feature type="domain" description="UBC core" evidence="1">
    <location>
        <begin position="21"/>
        <end position="143"/>
    </location>
</feature>
<dbReference type="OMA" id="HPICASI"/>
<dbReference type="RefSeq" id="XP_005710048.1">
    <property type="nucleotide sequence ID" value="XM_005709991.1"/>
</dbReference>
<evidence type="ECO:0000313" key="2">
    <source>
        <dbReference type="EMBL" id="CDF39754.1"/>
    </source>
</evidence>
<dbReference type="SUPFAM" id="SSF54495">
    <property type="entry name" value="UBC-like"/>
    <property type="match status" value="1"/>
</dbReference>
<dbReference type="EMBL" id="HG002070">
    <property type="protein sequence ID" value="CDF39754.1"/>
    <property type="molecule type" value="Genomic_DNA"/>
</dbReference>
<dbReference type="InterPro" id="IPR050113">
    <property type="entry name" value="Ub_conjugating_enzyme"/>
</dbReference>
<evidence type="ECO:0000313" key="3">
    <source>
        <dbReference type="Proteomes" id="UP000012073"/>
    </source>
</evidence>
<dbReference type="STRING" id="2769.R7QNR9"/>
<keyword evidence="3" id="KW-1185">Reference proteome</keyword>
<dbReference type="Pfam" id="PF00179">
    <property type="entry name" value="UQ_con"/>
    <property type="match status" value="1"/>
</dbReference>
<name>R7QNR9_CHOCR</name>
<organism evidence="2 3">
    <name type="scientific">Chondrus crispus</name>
    <name type="common">Carrageen Irish moss</name>
    <name type="synonym">Polymorpha crispa</name>
    <dbReference type="NCBI Taxonomy" id="2769"/>
    <lineage>
        <taxon>Eukaryota</taxon>
        <taxon>Rhodophyta</taxon>
        <taxon>Florideophyceae</taxon>
        <taxon>Rhodymeniophycidae</taxon>
        <taxon>Gigartinales</taxon>
        <taxon>Gigartinaceae</taxon>
        <taxon>Chondrus</taxon>
    </lineage>
</organism>
<dbReference type="Gene3D" id="3.10.110.10">
    <property type="entry name" value="Ubiquitin Conjugating Enzyme"/>
    <property type="match status" value="1"/>
</dbReference>
<dbReference type="CDD" id="cd23808">
    <property type="entry name" value="UBCc_UBE2W"/>
    <property type="match status" value="1"/>
</dbReference>